<dbReference type="STRING" id="485913.Krac_4844"/>
<name>D6TTU2_KTERA</name>
<proteinExistence type="predicted"/>
<dbReference type="InParanoid" id="D6TTU2"/>
<sequence>MSRRIYRKALLRAVEAFLDGSPTAHKRAQRIIQRFYHAINSNLRQLNIDYIIWGFSFSALTDSVFYEDRHFLQKMRVGQ</sequence>
<gene>
    <name evidence="1" type="ORF">Krac_4844</name>
</gene>
<keyword evidence="2" id="KW-1185">Reference proteome</keyword>
<dbReference type="Proteomes" id="UP000004508">
    <property type="component" value="Unassembled WGS sequence"/>
</dbReference>
<protein>
    <submittedName>
        <fullName evidence="1">Uncharacterized protein</fullName>
    </submittedName>
</protein>
<dbReference type="AlphaFoldDB" id="D6TTU2"/>
<organism evidence="1 2">
    <name type="scientific">Ktedonobacter racemifer DSM 44963</name>
    <dbReference type="NCBI Taxonomy" id="485913"/>
    <lineage>
        <taxon>Bacteria</taxon>
        <taxon>Bacillati</taxon>
        <taxon>Chloroflexota</taxon>
        <taxon>Ktedonobacteria</taxon>
        <taxon>Ktedonobacterales</taxon>
        <taxon>Ktedonobacteraceae</taxon>
        <taxon>Ktedonobacter</taxon>
    </lineage>
</organism>
<evidence type="ECO:0000313" key="1">
    <source>
        <dbReference type="EMBL" id="EFH83843.1"/>
    </source>
</evidence>
<accession>D6TTU2</accession>
<comment type="caution">
    <text evidence="1">The sequence shown here is derived from an EMBL/GenBank/DDBJ whole genome shotgun (WGS) entry which is preliminary data.</text>
</comment>
<reference evidence="1 2" key="1">
    <citation type="journal article" date="2011" name="Stand. Genomic Sci.">
        <title>Non-contiguous finished genome sequence and contextual data of the filamentous soil bacterium Ktedonobacter racemifer type strain (SOSP1-21).</title>
        <authorList>
            <person name="Chang Y.J."/>
            <person name="Land M."/>
            <person name="Hauser L."/>
            <person name="Chertkov O."/>
            <person name="Del Rio T.G."/>
            <person name="Nolan M."/>
            <person name="Copeland A."/>
            <person name="Tice H."/>
            <person name="Cheng J.F."/>
            <person name="Lucas S."/>
            <person name="Han C."/>
            <person name="Goodwin L."/>
            <person name="Pitluck S."/>
            <person name="Ivanova N."/>
            <person name="Ovchinikova G."/>
            <person name="Pati A."/>
            <person name="Chen A."/>
            <person name="Palaniappan K."/>
            <person name="Mavromatis K."/>
            <person name="Liolios K."/>
            <person name="Brettin T."/>
            <person name="Fiebig A."/>
            <person name="Rohde M."/>
            <person name="Abt B."/>
            <person name="Goker M."/>
            <person name="Detter J.C."/>
            <person name="Woyke T."/>
            <person name="Bristow J."/>
            <person name="Eisen J.A."/>
            <person name="Markowitz V."/>
            <person name="Hugenholtz P."/>
            <person name="Kyrpides N.C."/>
            <person name="Klenk H.P."/>
            <person name="Lapidus A."/>
        </authorList>
    </citation>
    <scope>NUCLEOTIDE SEQUENCE [LARGE SCALE GENOMIC DNA]</scope>
    <source>
        <strain evidence="2">DSM 44963</strain>
    </source>
</reference>
<dbReference type="EMBL" id="ADVG01000003">
    <property type="protein sequence ID" value="EFH83843.1"/>
    <property type="molecule type" value="Genomic_DNA"/>
</dbReference>
<evidence type="ECO:0000313" key="2">
    <source>
        <dbReference type="Proteomes" id="UP000004508"/>
    </source>
</evidence>